<dbReference type="PRINTS" id="PR00344">
    <property type="entry name" value="BCTRLSENSOR"/>
</dbReference>
<keyword evidence="4" id="KW-0597">Phosphoprotein</keyword>
<dbReference type="CDD" id="cd00082">
    <property type="entry name" value="HisKA"/>
    <property type="match status" value="1"/>
</dbReference>
<dbReference type="SMART" id="SM00387">
    <property type="entry name" value="HATPase_c"/>
    <property type="match status" value="1"/>
</dbReference>
<dbReference type="SUPFAM" id="SSF55874">
    <property type="entry name" value="ATPase domain of HSP90 chaperone/DNA topoisomerase II/histidine kinase"/>
    <property type="match status" value="1"/>
</dbReference>
<dbReference type="AlphaFoldDB" id="A0A077LXN5"/>
<comment type="caution">
    <text evidence="9">The sequence shown here is derived from an EMBL/GenBank/DDBJ whole genome shotgun (WGS) entry which is preliminary data.</text>
</comment>
<evidence type="ECO:0000259" key="8">
    <source>
        <dbReference type="PROSITE" id="PS50109"/>
    </source>
</evidence>
<dbReference type="OrthoDB" id="9757990at2"/>
<dbReference type="Gene3D" id="3.30.565.10">
    <property type="entry name" value="Histidine kinase-like ATPase, C-terminal domain"/>
    <property type="match status" value="1"/>
</dbReference>
<evidence type="ECO:0000256" key="5">
    <source>
        <dbReference type="ARBA" id="ARBA00022679"/>
    </source>
</evidence>
<dbReference type="SMART" id="SM00388">
    <property type="entry name" value="HisKA"/>
    <property type="match status" value="1"/>
</dbReference>
<sequence>MDVPLGKEALGQAVAASEMLPDGLVVVLGNWQVRHLNGPAERISGLRLQDGLGRDVREVLPLQERSGELWWEAIDPWGGLNIRSGHRERLLLLPGGREVLATARYLRPGRNVPAVALLLGLRSAEGRQRAETEHAALISTVAHELRSPLTGVKGFSSTLLSRWDRFTDEQKRFMVETIQADADRLARLITDLLDVSRLDAGRLRLRPEPVDVEETFRRHITRLVAAGHDTERFVVDVGPELPPLWADADRLDQVLANLLENALRHGRGTVTLGARSGLMGDGAPAVDVTVSDEGDGIDERARNLVFSRFWHDAKQGGTGLGLYLVKGIAEAHGGVAKVEEGPAGGALIRIRLPSVEPEYLRL</sequence>
<dbReference type="PROSITE" id="PS50109">
    <property type="entry name" value="HIS_KIN"/>
    <property type="match status" value="1"/>
</dbReference>
<dbReference type="InterPro" id="IPR050736">
    <property type="entry name" value="Sensor_HK_Regulatory"/>
</dbReference>
<evidence type="ECO:0000256" key="2">
    <source>
        <dbReference type="ARBA" id="ARBA00004236"/>
    </source>
</evidence>
<dbReference type="PANTHER" id="PTHR43711">
    <property type="entry name" value="TWO-COMPONENT HISTIDINE KINASE"/>
    <property type="match status" value="1"/>
</dbReference>
<accession>A0A077LXN5</accession>
<dbReference type="EMBL" id="CAJB01000216">
    <property type="protein sequence ID" value="CCH78461.1"/>
    <property type="molecule type" value="Genomic_DNA"/>
</dbReference>
<dbReference type="CDD" id="cd00075">
    <property type="entry name" value="HATPase"/>
    <property type="match status" value="1"/>
</dbReference>
<evidence type="ECO:0000256" key="1">
    <source>
        <dbReference type="ARBA" id="ARBA00000085"/>
    </source>
</evidence>
<dbReference type="GO" id="GO:0005886">
    <property type="term" value="C:plasma membrane"/>
    <property type="evidence" value="ECO:0007669"/>
    <property type="project" value="UniProtKB-SubCell"/>
</dbReference>
<name>A0A077LXN5_9MICO</name>
<evidence type="ECO:0000256" key="4">
    <source>
        <dbReference type="ARBA" id="ARBA00022553"/>
    </source>
</evidence>
<dbReference type="InterPro" id="IPR004358">
    <property type="entry name" value="Sig_transdc_His_kin-like_C"/>
</dbReference>
<dbReference type="GO" id="GO:0000155">
    <property type="term" value="F:phosphorelay sensor kinase activity"/>
    <property type="evidence" value="ECO:0007669"/>
    <property type="project" value="InterPro"/>
</dbReference>
<dbReference type="InterPro" id="IPR036097">
    <property type="entry name" value="HisK_dim/P_sf"/>
</dbReference>
<dbReference type="InterPro" id="IPR005467">
    <property type="entry name" value="His_kinase_dom"/>
</dbReference>
<reference evidence="9 10" key="1">
    <citation type="journal article" date="2013" name="ISME J.">
        <title>A metabolic model for members of the genus Tetrasphaera involved in enhanced biological phosphorus removal.</title>
        <authorList>
            <person name="Kristiansen R."/>
            <person name="Nguyen H.T.T."/>
            <person name="Saunders A.M."/>
            <person name="Nielsen J.L."/>
            <person name="Wimmer R."/>
            <person name="Le V.Q."/>
            <person name="McIlroy S.J."/>
            <person name="Petrovski S."/>
            <person name="Seviour R.J."/>
            <person name="Calteau A."/>
            <person name="Nielsen K.L."/>
            <person name="Nielsen P.H."/>
        </authorList>
    </citation>
    <scope>NUCLEOTIDE SEQUENCE [LARGE SCALE GENOMIC DNA]</scope>
    <source>
        <strain evidence="9 10">T1-X7</strain>
    </source>
</reference>
<dbReference type="InterPro" id="IPR003661">
    <property type="entry name" value="HisK_dim/P_dom"/>
</dbReference>
<gene>
    <name evidence="9" type="ORF">BN12_2930001</name>
</gene>
<dbReference type="InterPro" id="IPR035965">
    <property type="entry name" value="PAS-like_dom_sf"/>
</dbReference>
<evidence type="ECO:0000313" key="9">
    <source>
        <dbReference type="EMBL" id="CCH78461.1"/>
    </source>
</evidence>
<dbReference type="InterPro" id="IPR003594">
    <property type="entry name" value="HATPase_dom"/>
</dbReference>
<dbReference type="PANTHER" id="PTHR43711:SF1">
    <property type="entry name" value="HISTIDINE KINASE 1"/>
    <property type="match status" value="1"/>
</dbReference>
<comment type="subcellular location">
    <subcellularLocation>
        <location evidence="2">Cell membrane</location>
    </subcellularLocation>
</comment>
<proteinExistence type="predicted"/>
<dbReference type="SUPFAM" id="SSF47384">
    <property type="entry name" value="Homodimeric domain of signal transducing histidine kinase"/>
    <property type="match status" value="1"/>
</dbReference>
<dbReference type="Pfam" id="PF00512">
    <property type="entry name" value="HisKA"/>
    <property type="match status" value="1"/>
</dbReference>
<dbReference type="Proteomes" id="UP000035721">
    <property type="component" value="Unassembled WGS sequence"/>
</dbReference>
<dbReference type="InterPro" id="IPR036890">
    <property type="entry name" value="HATPase_C_sf"/>
</dbReference>
<evidence type="ECO:0000256" key="3">
    <source>
        <dbReference type="ARBA" id="ARBA00012438"/>
    </source>
</evidence>
<dbReference type="STRING" id="1194083.BN12_2930001"/>
<keyword evidence="10" id="KW-1185">Reference proteome</keyword>
<comment type="catalytic activity">
    <reaction evidence="1">
        <text>ATP + protein L-histidine = ADP + protein N-phospho-L-histidine.</text>
        <dbReference type="EC" id="2.7.13.3"/>
    </reaction>
</comment>
<dbReference type="EC" id="2.7.13.3" evidence="3"/>
<dbReference type="SUPFAM" id="SSF55785">
    <property type="entry name" value="PYP-like sensor domain (PAS domain)"/>
    <property type="match status" value="1"/>
</dbReference>
<organism evidence="9 10">
    <name type="scientific">Nostocoides japonicum T1-X7</name>
    <dbReference type="NCBI Taxonomy" id="1194083"/>
    <lineage>
        <taxon>Bacteria</taxon>
        <taxon>Bacillati</taxon>
        <taxon>Actinomycetota</taxon>
        <taxon>Actinomycetes</taxon>
        <taxon>Micrococcales</taxon>
        <taxon>Intrasporangiaceae</taxon>
        <taxon>Nostocoides</taxon>
    </lineage>
</organism>
<dbReference type="Pfam" id="PF02518">
    <property type="entry name" value="HATPase_c"/>
    <property type="match status" value="1"/>
</dbReference>
<evidence type="ECO:0000256" key="6">
    <source>
        <dbReference type="ARBA" id="ARBA00022777"/>
    </source>
</evidence>
<evidence type="ECO:0000256" key="7">
    <source>
        <dbReference type="ARBA" id="ARBA00023012"/>
    </source>
</evidence>
<protein>
    <recommendedName>
        <fullName evidence="3">histidine kinase</fullName>
        <ecNumber evidence="3">2.7.13.3</ecNumber>
    </recommendedName>
</protein>
<keyword evidence="5 9" id="KW-0808">Transferase</keyword>
<keyword evidence="6" id="KW-0418">Kinase</keyword>
<dbReference type="RefSeq" id="WP_048555414.1">
    <property type="nucleotide sequence ID" value="NZ_HF570958.1"/>
</dbReference>
<keyword evidence="7" id="KW-0902">Two-component regulatory system</keyword>
<feature type="domain" description="Histidine kinase" evidence="8">
    <location>
        <begin position="140"/>
        <end position="356"/>
    </location>
</feature>
<evidence type="ECO:0000313" key="10">
    <source>
        <dbReference type="Proteomes" id="UP000035721"/>
    </source>
</evidence>
<dbReference type="Gene3D" id="1.10.287.130">
    <property type="match status" value="1"/>
</dbReference>